<evidence type="ECO:0000313" key="3">
    <source>
        <dbReference type="Proteomes" id="UP001041814"/>
    </source>
</evidence>
<dbReference type="EMBL" id="NRRU01000058">
    <property type="protein sequence ID" value="MBK1714176.1"/>
    <property type="molecule type" value="Genomic_DNA"/>
</dbReference>
<dbReference type="Pfam" id="PF13676">
    <property type="entry name" value="TIR_2"/>
    <property type="match status" value="1"/>
</dbReference>
<dbReference type="Proteomes" id="UP001041814">
    <property type="component" value="Unassembled WGS sequence"/>
</dbReference>
<keyword evidence="3" id="KW-1185">Reference proteome</keyword>
<dbReference type="SUPFAM" id="SSF52200">
    <property type="entry name" value="Toll/Interleukin receptor TIR domain"/>
    <property type="match status" value="1"/>
</dbReference>
<dbReference type="Gene3D" id="3.40.50.10140">
    <property type="entry name" value="Toll/interleukin-1 receptor homology (TIR) domain"/>
    <property type="match status" value="1"/>
</dbReference>
<name>A0ABS1DWN7_RUBGE</name>
<reference evidence="2" key="2">
    <citation type="journal article" date="2020" name="Microorganisms">
        <title>Osmotic Adaptation and Compatible Solute Biosynthesis of Phototrophic Bacteria as Revealed from Genome Analyses.</title>
        <authorList>
            <person name="Imhoff J.F."/>
            <person name="Rahn T."/>
            <person name="Kunzel S."/>
            <person name="Keller A."/>
            <person name="Neulinger S.C."/>
        </authorList>
    </citation>
    <scope>NUCLEOTIDE SEQUENCE</scope>
    <source>
        <strain evidence="2">IM 151</strain>
    </source>
</reference>
<gene>
    <name evidence="2" type="ORF">CKO43_15490</name>
</gene>
<sequence length="402" mass="42742">MALADLARILAALRTFERGCGLEVGRRLGLMRLADALDYLQAMLALAPDAAPRPHPALRAEAEFDSAWQELGTSLPAELRAEIAALRPELGRAVATLAGTTRGGAEAAALASVAATGAPLPPDASLQARPDDARFGACAPASVQAGRSFVADFVAYPAAERERAQALLTRPNATLDIGAAAPLLRGTRLDVEAGGIGIELADGESARQSFLWLGTPVKLSWALRATADAGDSAVLRLDVGIDGIVVARVRLEIGLTAAPPSPAAPPAQVMDEPIVRRAFASYASADRLRVLDRVAAIRLAAGIEVFLDCHDLHPGRNWRAQLERELDGADLFLLFWSEAAAQSGWVRWEYERALQHPGEAHMQIHPLDNGVAPPRALAHLHLGDPYMDLRAAERLRRSTTAA</sequence>
<evidence type="ECO:0000313" key="2">
    <source>
        <dbReference type="EMBL" id="MBK1714176.1"/>
    </source>
</evidence>
<evidence type="ECO:0000259" key="1">
    <source>
        <dbReference type="Pfam" id="PF13676"/>
    </source>
</evidence>
<protein>
    <recommendedName>
        <fullName evidence="1">TIR domain-containing protein</fullName>
    </recommendedName>
</protein>
<dbReference type="InterPro" id="IPR035897">
    <property type="entry name" value="Toll_tir_struct_dom_sf"/>
</dbReference>
<dbReference type="InterPro" id="IPR000157">
    <property type="entry name" value="TIR_dom"/>
</dbReference>
<comment type="caution">
    <text evidence="2">The sequence shown here is derived from an EMBL/GenBank/DDBJ whole genome shotgun (WGS) entry which is preliminary data.</text>
</comment>
<reference evidence="2" key="1">
    <citation type="submission" date="2017-08" db="EMBL/GenBank/DDBJ databases">
        <authorList>
            <person name="Imhoff J.F."/>
            <person name="Rahn T."/>
            <person name="Kuenzel S."/>
            <person name="Neulinger S.C."/>
        </authorList>
    </citation>
    <scope>NUCLEOTIDE SEQUENCE</scope>
    <source>
        <strain evidence="2">IM 151</strain>
    </source>
</reference>
<organism evidence="2 3">
    <name type="scientific">Rubrivivax gelatinosus</name>
    <name type="common">Rhodocyclus gelatinosus</name>
    <name type="synonym">Rhodopseudomonas gelatinosa</name>
    <dbReference type="NCBI Taxonomy" id="28068"/>
    <lineage>
        <taxon>Bacteria</taxon>
        <taxon>Pseudomonadati</taxon>
        <taxon>Pseudomonadota</taxon>
        <taxon>Betaproteobacteria</taxon>
        <taxon>Burkholderiales</taxon>
        <taxon>Sphaerotilaceae</taxon>
        <taxon>Rubrivivax</taxon>
    </lineage>
</organism>
<accession>A0ABS1DWN7</accession>
<feature type="domain" description="TIR" evidence="1">
    <location>
        <begin position="279"/>
        <end position="390"/>
    </location>
</feature>
<dbReference type="RefSeq" id="WP_200379190.1">
    <property type="nucleotide sequence ID" value="NZ_NRRU01000058.1"/>
</dbReference>
<proteinExistence type="predicted"/>